<proteinExistence type="predicted"/>
<organism evidence="1">
    <name type="scientific">Arundo donax</name>
    <name type="common">Giant reed</name>
    <name type="synonym">Donax arundinaceus</name>
    <dbReference type="NCBI Taxonomy" id="35708"/>
    <lineage>
        <taxon>Eukaryota</taxon>
        <taxon>Viridiplantae</taxon>
        <taxon>Streptophyta</taxon>
        <taxon>Embryophyta</taxon>
        <taxon>Tracheophyta</taxon>
        <taxon>Spermatophyta</taxon>
        <taxon>Magnoliopsida</taxon>
        <taxon>Liliopsida</taxon>
        <taxon>Poales</taxon>
        <taxon>Poaceae</taxon>
        <taxon>PACMAD clade</taxon>
        <taxon>Arundinoideae</taxon>
        <taxon>Arundineae</taxon>
        <taxon>Arundo</taxon>
    </lineage>
</organism>
<dbReference type="EMBL" id="GBRH01220515">
    <property type="protein sequence ID" value="JAD77380.1"/>
    <property type="molecule type" value="Transcribed_RNA"/>
</dbReference>
<reference evidence="1" key="2">
    <citation type="journal article" date="2015" name="Data Brief">
        <title>Shoot transcriptome of the giant reed, Arundo donax.</title>
        <authorList>
            <person name="Barrero R.A."/>
            <person name="Guerrero F.D."/>
            <person name="Moolhuijzen P."/>
            <person name="Goolsby J.A."/>
            <person name="Tidwell J."/>
            <person name="Bellgard S.E."/>
            <person name="Bellgard M.I."/>
        </authorList>
    </citation>
    <scope>NUCLEOTIDE SEQUENCE</scope>
    <source>
        <tissue evidence="1">Shoot tissue taken approximately 20 cm above the soil surface</tissue>
    </source>
</reference>
<sequence length="58" mass="6890">MFLKNNHHSLPICFLFNYNEASICGIIEHPMFVLTQIWKYQSFCSLQIFYTTKVDSNI</sequence>
<evidence type="ECO:0000313" key="1">
    <source>
        <dbReference type="EMBL" id="JAD77380.1"/>
    </source>
</evidence>
<name>A0A0A9CVG1_ARUDO</name>
<reference evidence="1" key="1">
    <citation type="submission" date="2014-09" db="EMBL/GenBank/DDBJ databases">
        <authorList>
            <person name="Magalhaes I.L.F."/>
            <person name="Oliveira U."/>
            <person name="Santos F.R."/>
            <person name="Vidigal T.H.D.A."/>
            <person name="Brescovit A.D."/>
            <person name="Santos A.J."/>
        </authorList>
    </citation>
    <scope>NUCLEOTIDE SEQUENCE</scope>
    <source>
        <tissue evidence="1">Shoot tissue taken approximately 20 cm above the soil surface</tissue>
    </source>
</reference>
<dbReference type="AlphaFoldDB" id="A0A0A9CVG1"/>
<accession>A0A0A9CVG1</accession>
<protein>
    <submittedName>
        <fullName evidence="1">Uncharacterized protein</fullName>
    </submittedName>
</protein>